<dbReference type="Pfam" id="PF03352">
    <property type="entry name" value="Adenine_glyco"/>
    <property type="match status" value="1"/>
</dbReference>
<accession>A0A6J6N3Y9</accession>
<protein>
    <submittedName>
        <fullName evidence="1">Unannotated protein</fullName>
    </submittedName>
</protein>
<dbReference type="GO" id="GO:0006284">
    <property type="term" value="P:base-excision repair"/>
    <property type="evidence" value="ECO:0007669"/>
    <property type="project" value="InterPro"/>
</dbReference>
<dbReference type="InterPro" id="IPR005019">
    <property type="entry name" value="Adenine_glyco"/>
</dbReference>
<dbReference type="AlphaFoldDB" id="A0A6J6N3Y9"/>
<dbReference type="Gene3D" id="1.10.340.30">
    <property type="entry name" value="Hypothetical protein, domain 2"/>
    <property type="match status" value="1"/>
</dbReference>
<dbReference type="InterPro" id="IPR011257">
    <property type="entry name" value="DNA_glycosylase"/>
</dbReference>
<dbReference type="InterPro" id="IPR052891">
    <property type="entry name" value="DNA-3mA_glycosylase"/>
</dbReference>
<sequence>MTHTRKFDDGITRCSWLNTDQLYIEYHDSEWGVEVRGDQEMFERIALEGFQAGLSWITILKRREGFRKAFKNFDLRKVSRMSESDIERLMQDEGIIRNRAKIEATIRNANLVLELQKGGQSISEIVWSFAPPVSKRKRAASDFGWLATTAESEALSKHLRKLGFGFVGATTMHALMQATGMLNDHAPGCFRRNQL</sequence>
<evidence type="ECO:0000313" key="1">
    <source>
        <dbReference type="EMBL" id="CAB4680829.1"/>
    </source>
</evidence>
<dbReference type="SUPFAM" id="SSF48150">
    <property type="entry name" value="DNA-glycosylase"/>
    <property type="match status" value="1"/>
</dbReference>
<dbReference type="PANTHER" id="PTHR30037">
    <property type="entry name" value="DNA-3-METHYLADENINE GLYCOSYLASE 1"/>
    <property type="match status" value="1"/>
</dbReference>
<reference evidence="1" key="1">
    <citation type="submission" date="2020-05" db="EMBL/GenBank/DDBJ databases">
        <authorList>
            <person name="Chiriac C."/>
            <person name="Salcher M."/>
            <person name="Ghai R."/>
            <person name="Kavagutti S V."/>
        </authorList>
    </citation>
    <scope>NUCLEOTIDE SEQUENCE</scope>
</reference>
<organism evidence="1">
    <name type="scientific">freshwater metagenome</name>
    <dbReference type="NCBI Taxonomy" id="449393"/>
    <lineage>
        <taxon>unclassified sequences</taxon>
        <taxon>metagenomes</taxon>
        <taxon>ecological metagenomes</taxon>
    </lineage>
</organism>
<name>A0A6J6N3Y9_9ZZZZ</name>
<gene>
    <name evidence="1" type="ORF">UFOPK2370_00266</name>
</gene>
<dbReference type="PANTHER" id="PTHR30037:SF4">
    <property type="entry name" value="DNA-3-METHYLADENINE GLYCOSYLASE I"/>
    <property type="match status" value="1"/>
</dbReference>
<proteinExistence type="predicted"/>
<dbReference type="EMBL" id="CAEZXK010000004">
    <property type="protein sequence ID" value="CAB4680829.1"/>
    <property type="molecule type" value="Genomic_DNA"/>
</dbReference>
<dbReference type="GO" id="GO:0008725">
    <property type="term" value="F:DNA-3-methyladenine glycosylase activity"/>
    <property type="evidence" value="ECO:0007669"/>
    <property type="project" value="InterPro"/>
</dbReference>